<keyword evidence="1" id="KW-0812">Transmembrane</keyword>
<feature type="transmembrane region" description="Helical" evidence="1">
    <location>
        <begin position="40"/>
        <end position="61"/>
    </location>
</feature>
<accession>A0A926DHF0</accession>
<comment type="caution">
    <text evidence="2">The sequence shown here is derived from an EMBL/GenBank/DDBJ whole genome shotgun (WGS) entry which is preliminary data.</text>
</comment>
<gene>
    <name evidence="2" type="ORF">H8693_02645</name>
</gene>
<evidence type="ECO:0000313" key="2">
    <source>
        <dbReference type="EMBL" id="MBC8537832.1"/>
    </source>
</evidence>
<keyword evidence="1" id="KW-0472">Membrane</keyword>
<protein>
    <submittedName>
        <fullName evidence="2">Uncharacterized protein</fullName>
    </submittedName>
</protein>
<dbReference type="EMBL" id="JACRSS010000001">
    <property type="protein sequence ID" value="MBC8537832.1"/>
    <property type="molecule type" value="Genomic_DNA"/>
</dbReference>
<dbReference type="RefSeq" id="WP_249279673.1">
    <property type="nucleotide sequence ID" value="NZ_JACRSS010000001.1"/>
</dbReference>
<evidence type="ECO:0000313" key="3">
    <source>
        <dbReference type="Proteomes" id="UP000617951"/>
    </source>
</evidence>
<sequence>MENNYKSAMDKICLRKEFPEEMKKCLEQKAKVRGKKTQKITFVFAVTAILCCLTISIMQHIPAFPMEDRPLSETVHGMEENKTGKKIVISSDYSAAPPSYMFLVGKCFVAEEVKKAMENNEDALFFVQIFISSDKGPVAMEEQIEELKRMKDLGYDVFFYSIYEKDSSKDKEKMKEDVLAGLLTKEQIENFSVNPNFAYGIEWVRNTDGILDWSE</sequence>
<organism evidence="2 3">
    <name type="scientific">Guopingia tenuis</name>
    <dbReference type="NCBI Taxonomy" id="2763656"/>
    <lineage>
        <taxon>Bacteria</taxon>
        <taxon>Bacillati</taxon>
        <taxon>Bacillota</taxon>
        <taxon>Clostridia</taxon>
        <taxon>Christensenellales</taxon>
        <taxon>Christensenellaceae</taxon>
        <taxon>Guopingia</taxon>
    </lineage>
</organism>
<name>A0A926DHF0_9FIRM</name>
<proteinExistence type="predicted"/>
<dbReference type="Proteomes" id="UP000617951">
    <property type="component" value="Unassembled WGS sequence"/>
</dbReference>
<dbReference type="AlphaFoldDB" id="A0A926DHF0"/>
<keyword evidence="1" id="KW-1133">Transmembrane helix</keyword>
<reference evidence="2" key="1">
    <citation type="submission" date="2020-08" db="EMBL/GenBank/DDBJ databases">
        <title>Genome public.</title>
        <authorList>
            <person name="Liu C."/>
            <person name="Sun Q."/>
        </authorList>
    </citation>
    <scope>NUCLEOTIDE SEQUENCE</scope>
    <source>
        <strain evidence="2">NSJ-63</strain>
    </source>
</reference>
<keyword evidence="3" id="KW-1185">Reference proteome</keyword>
<evidence type="ECO:0000256" key="1">
    <source>
        <dbReference type="SAM" id="Phobius"/>
    </source>
</evidence>